<evidence type="ECO:0000313" key="2">
    <source>
        <dbReference type="EMBL" id="KAF8670629.1"/>
    </source>
</evidence>
<evidence type="ECO:0000256" key="1">
    <source>
        <dbReference type="SAM" id="MobiDB-lite"/>
    </source>
</evidence>
<protein>
    <submittedName>
        <fullName evidence="2">Uncharacterized protein</fullName>
    </submittedName>
</protein>
<dbReference type="AlphaFoldDB" id="A0A8H7H1E2"/>
<feature type="region of interest" description="Disordered" evidence="1">
    <location>
        <begin position="1"/>
        <end position="79"/>
    </location>
</feature>
<organism evidence="2 3">
    <name type="scientific">Rhizoctonia solani</name>
    <dbReference type="NCBI Taxonomy" id="456999"/>
    <lineage>
        <taxon>Eukaryota</taxon>
        <taxon>Fungi</taxon>
        <taxon>Dikarya</taxon>
        <taxon>Basidiomycota</taxon>
        <taxon>Agaricomycotina</taxon>
        <taxon>Agaricomycetes</taxon>
        <taxon>Cantharellales</taxon>
        <taxon>Ceratobasidiaceae</taxon>
        <taxon>Rhizoctonia</taxon>
    </lineage>
</organism>
<comment type="caution">
    <text evidence="2">The sequence shown here is derived from an EMBL/GenBank/DDBJ whole genome shotgun (WGS) entry which is preliminary data.</text>
</comment>
<dbReference type="EMBL" id="JACYCC010000245">
    <property type="protein sequence ID" value="KAF8670629.1"/>
    <property type="molecule type" value="Genomic_DNA"/>
</dbReference>
<evidence type="ECO:0000313" key="3">
    <source>
        <dbReference type="Proteomes" id="UP000650582"/>
    </source>
</evidence>
<proteinExistence type="predicted"/>
<accession>A0A8H7H1E2</accession>
<sequence length="79" mass="8244">MGHRGSNSPRQGGSGDPSKSTVQQHVAPIEENQPVKLVKQDGDTDVEGEDKETGLPGTTKGANNHPSWAIDLKGKAKAA</sequence>
<gene>
    <name evidence="2" type="ORF">RHS04_08586</name>
</gene>
<feature type="compositionally biased region" description="Polar residues" evidence="1">
    <location>
        <begin position="1"/>
        <end position="24"/>
    </location>
</feature>
<dbReference type="Proteomes" id="UP000650582">
    <property type="component" value="Unassembled WGS sequence"/>
</dbReference>
<name>A0A8H7H1E2_9AGAM</name>
<reference evidence="2" key="1">
    <citation type="submission" date="2020-09" db="EMBL/GenBank/DDBJ databases">
        <title>Comparative genome analyses of four rice-infecting Rhizoctonia solani isolates reveal extensive enrichment of homogalacturonan modification genes.</title>
        <authorList>
            <person name="Lee D.-Y."/>
            <person name="Jeon J."/>
            <person name="Kim K.-T."/>
            <person name="Cheong K."/>
            <person name="Song H."/>
            <person name="Choi G."/>
            <person name="Ko J."/>
            <person name="Opiyo S.O."/>
            <person name="Zuo S."/>
            <person name="Madhav S."/>
            <person name="Lee Y.-H."/>
            <person name="Wang G.-L."/>
        </authorList>
    </citation>
    <scope>NUCLEOTIDE SEQUENCE</scope>
    <source>
        <strain evidence="2">AG1-IA YN-7</strain>
    </source>
</reference>